<sequence>MNWAAVTFDWNQARAFLATVEEGSLSAAARVLKQTQPTLSRQVAALEQDLGVTLFERVGRSLVPTASGLELLDHVRGMGEAATRVSLSASGQSQAIEGRVTITASDGLSAFQLPPILKRLRAEAPGITVEVVVSNEIRDLRLREADIAIRHVQPDHPDLIAKRLRDSIGHLYAMPAYLDRAGRPATLADLSDHDVIGHGDNARMAEFLADFGVTLTDRNFTLSADNGLVVLELVKQGLGISALSREMAATVPALEPVLPDQLAIPIPVWLVTHRELHTSRRIRIVFDLLAAMLGPQTSPITQS</sequence>
<name>A0A3S2WAJ4_9PROT</name>
<dbReference type="GO" id="GO:0043565">
    <property type="term" value="F:sequence-specific DNA binding"/>
    <property type="evidence" value="ECO:0007669"/>
    <property type="project" value="TreeGrafter"/>
</dbReference>
<reference evidence="7" key="1">
    <citation type="submission" date="2019-01" db="EMBL/GenBank/DDBJ databases">
        <title>Gri0909 isolated from a small marine red alga.</title>
        <authorList>
            <person name="Kim J."/>
            <person name="Jeong S.E."/>
            <person name="Jeon C.O."/>
        </authorList>
    </citation>
    <scope>NUCLEOTIDE SEQUENCE [LARGE SCALE GENOMIC DNA]</scope>
    <source>
        <strain evidence="7">Gri0909</strain>
    </source>
</reference>
<comment type="caution">
    <text evidence="6">The sequence shown here is derived from an EMBL/GenBank/DDBJ whole genome shotgun (WGS) entry which is preliminary data.</text>
</comment>
<comment type="similarity">
    <text evidence="1">Belongs to the LysR transcriptional regulatory family.</text>
</comment>
<feature type="domain" description="HTH lysR-type" evidence="5">
    <location>
        <begin position="8"/>
        <end position="65"/>
    </location>
</feature>
<dbReference type="PRINTS" id="PR00039">
    <property type="entry name" value="HTHLYSR"/>
</dbReference>
<accession>A0A3S2WAJ4</accession>
<evidence type="ECO:0000256" key="2">
    <source>
        <dbReference type="ARBA" id="ARBA00023015"/>
    </source>
</evidence>
<evidence type="ECO:0000313" key="7">
    <source>
        <dbReference type="Proteomes" id="UP000287447"/>
    </source>
</evidence>
<evidence type="ECO:0000256" key="3">
    <source>
        <dbReference type="ARBA" id="ARBA00023125"/>
    </source>
</evidence>
<dbReference type="SUPFAM" id="SSF53850">
    <property type="entry name" value="Periplasmic binding protein-like II"/>
    <property type="match status" value="1"/>
</dbReference>
<dbReference type="AlphaFoldDB" id="A0A3S2WAJ4"/>
<dbReference type="EMBL" id="SADE01000001">
    <property type="protein sequence ID" value="RVU37964.1"/>
    <property type="molecule type" value="Genomic_DNA"/>
</dbReference>
<keyword evidence="4" id="KW-0804">Transcription</keyword>
<dbReference type="FunFam" id="1.10.10.10:FF:000001">
    <property type="entry name" value="LysR family transcriptional regulator"/>
    <property type="match status" value="1"/>
</dbReference>
<protein>
    <submittedName>
        <fullName evidence="6">LysR family transcriptional regulator</fullName>
    </submittedName>
</protein>
<dbReference type="GO" id="GO:0006351">
    <property type="term" value="P:DNA-templated transcription"/>
    <property type="evidence" value="ECO:0007669"/>
    <property type="project" value="TreeGrafter"/>
</dbReference>
<gene>
    <name evidence="6" type="ORF">EOI86_01265</name>
</gene>
<dbReference type="RefSeq" id="WP_127763337.1">
    <property type="nucleotide sequence ID" value="NZ_SADE01000001.1"/>
</dbReference>
<dbReference type="OrthoDB" id="7333438at2"/>
<dbReference type="InterPro" id="IPR036388">
    <property type="entry name" value="WH-like_DNA-bd_sf"/>
</dbReference>
<dbReference type="Pfam" id="PF00126">
    <property type="entry name" value="HTH_1"/>
    <property type="match status" value="1"/>
</dbReference>
<organism evidence="6 7">
    <name type="scientific">Hwanghaeella grinnelliae</name>
    <dbReference type="NCBI Taxonomy" id="2500179"/>
    <lineage>
        <taxon>Bacteria</taxon>
        <taxon>Pseudomonadati</taxon>
        <taxon>Pseudomonadota</taxon>
        <taxon>Alphaproteobacteria</taxon>
        <taxon>Rhodospirillales</taxon>
        <taxon>Rhodospirillaceae</taxon>
        <taxon>Hwanghaeella</taxon>
    </lineage>
</organism>
<evidence type="ECO:0000256" key="4">
    <source>
        <dbReference type="ARBA" id="ARBA00023163"/>
    </source>
</evidence>
<dbReference type="InterPro" id="IPR000847">
    <property type="entry name" value="LysR_HTH_N"/>
</dbReference>
<keyword evidence="2" id="KW-0805">Transcription regulation</keyword>
<dbReference type="Gene3D" id="1.10.10.10">
    <property type="entry name" value="Winged helix-like DNA-binding domain superfamily/Winged helix DNA-binding domain"/>
    <property type="match status" value="1"/>
</dbReference>
<evidence type="ECO:0000313" key="6">
    <source>
        <dbReference type="EMBL" id="RVU37964.1"/>
    </source>
</evidence>
<dbReference type="Proteomes" id="UP000287447">
    <property type="component" value="Unassembled WGS sequence"/>
</dbReference>
<dbReference type="InterPro" id="IPR058163">
    <property type="entry name" value="LysR-type_TF_proteobact-type"/>
</dbReference>
<dbReference type="PANTHER" id="PTHR30537:SF3">
    <property type="entry name" value="TRANSCRIPTIONAL REGULATORY PROTEIN"/>
    <property type="match status" value="1"/>
</dbReference>
<dbReference type="InterPro" id="IPR005119">
    <property type="entry name" value="LysR_subst-bd"/>
</dbReference>
<dbReference type="PROSITE" id="PS50931">
    <property type="entry name" value="HTH_LYSR"/>
    <property type="match status" value="1"/>
</dbReference>
<evidence type="ECO:0000256" key="1">
    <source>
        <dbReference type="ARBA" id="ARBA00009437"/>
    </source>
</evidence>
<dbReference type="GO" id="GO:0003700">
    <property type="term" value="F:DNA-binding transcription factor activity"/>
    <property type="evidence" value="ECO:0007669"/>
    <property type="project" value="InterPro"/>
</dbReference>
<proteinExistence type="inferred from homology"/>
<dbReference type="Pfam" id="PF03466">
    <property type="entry name" value="LysR_substrate"/>
    <property type="match status" value="1"/>
</dbReference>
<evidence type="ECO:0000259" key="5">
    <source>
        <dbReference type="PROSITE" id="PS50931"/>
    </source>
</evidence>
<keyword evidence="7" id="KW-1185">Reference proteome</keyword>
<dbReference type="SUPFAM" id="SSF46785">
    <property type="entry name" value="Winged helix' DNA-binding domain"/>
    <property type="match status" value="1"/>
</dbReference>
<dbReference type="InterPro" id="IPR036390">
    <property type="entry name" value="WH_DNA-bd_sf"/>
</dbReference>
<dbReference type="Gene3D" id="3.40.190.290">
    <property type="match status" value="1"/>
</dbReference>
<dbReference type="PANTHER" id="PTHR30537">
    <property type="entry name" value="HTH-TYPE TRANSCRIPTIONAL REGULATOR"/>
    <property type="match status" value="1"/>
</dbReference>
<keyword evidence="3" id="KW-0238">DNA-binding</keyword>